<keyword evidence="2" id="KW-1185">Reference proteome</keyword>
<evidence type="ECO:0000313" key="1">
    <source>
        <dbReference type="EMBL" id="PWA42990.1"/>
    </source>
</evidence>
<dbReference type="PANTHER" id="PTHR45786:SF74">
    <property type="entry name" value="ATP-DEPENDENT DNA HELICASE"/>
    <property type="match status" value="1"/>
</dbReference>
<gene>
    <name evidence="1" type="ORF">CTI12_AA538620</name>
</gene>
<protein>
    <recommendedName>
        <fullName evidence="3">Helitron helicase-like domain-containing protein</fullName>
    </recommendedName>
</protein>
<dbReference type="EMBL" id="PKPP01012074">
    <property type="protein sequence ID" value="PWA42990.1"/>
    <property type="molecule type" value="Genomic_DNA"/>
</dbReference>
<evidence type="ECO:0008006" key="3">
    <source>
        <dbReference type="Google" id="ProtNLM"/>
    </source>
</evidence>
<sequence>MQNSEDENPRFLQLYIYDTANEVNNRLAHFDRDSSTTLQPEIVANLIDVLDHNNAMVQLFRTARDKFNEANVPEFKLNLYGVAGAAQYELPTADSIGALVFESGPETSSEFDIVIERYSGDPERVNKLHPCYMALALPLMFVFGEQGYHIGLRLLNPQGVSGDDEKRMSMNAYYSYQLHDRLNRYGLIPERPTHAWKCDRG</sequence>
<reference evidence="1 2" key="1">
    <citation type="journal article" date="2018" name="Mol. Plant">
        <title>The genome of Artemisia annua provides insight into the evolution of Asteraceae family and artemisinin biosynthesis.</title>
        <authorList>
            <person name="Shen Q."/>
            <person name="Zhang L."/>
            <person name="Liao Z."/>
            <person name="Wang S."/>
            <person name="Yan T."/>
            <person name="Shi P."/>
            <person name="Liu M."/>
            <person name="Fu X."/>
            <person name="Pan Q."/>
            <person name="Wang Y."/>
            <person name="Lv Z."/>
            <person name="Lu X."/>
            <person name="Zhang F."/>
            <person name="Jiang W."/>
            <person name="Ma Y."/>
            <person name="Chen M."/>
            <person name="Hao X."/>
            <person name="Li L."/>
            <person name="Tang Y."/>
            <person name="Lv G."/>
            <person name="Zhou Y."/>
            <person name="Sun X."/>
            <person name="Brodelius P.E."/>
            <person name="Rose J.K.C."/>
            <person name="Tang K."/>
        </authorList>
    </citation>
    <scope>NUCLEOTIDE SEQUENCE [LARGE SCALE GENOMIC DNA]</scope>
    <source>
        <strain evidence="2">cv. Huhao1</strain>
        <tissue evidence="1">Leaf</tissue>
    </source>
</reference>
<dbReference type="OrthoDB" id="1928976at2759"/>
<dbReference type="AlphaFoldDB" id="A0A2U1L1Z1"/>
<comment type="caution">
    <text evidence="1">The sequence shown here is derived from an EMBL/GenBank/DDBJ whole genome shotgun (WGS) entry which is preliminary data.</text>
</comment>
<organism evidence="1 2">
    <name type="scientific">Artemisia annua</name>
    <name type="common">Sweet wormwood</name>
    <dbReference type="NCBI Taxonomy" id="35608"/>
    <lineage>
        <taxon>Eukaryota</taxon>
        <taxon>Viridiplantae</taxon>
        <taxon>Streptophyta</taxon>
        <taxon>Embryophyta</taxon>
        <taxon>Tracheophyta</taxon>
        <taxon>Spermatophyta</taxon>
        <taxon>Magnoliopsida</taxon>
        <taxon>eudicotyledons</taxon>
        <taxon>Gunneridae</taxon>
        <taxon>Pentapetalae</taxon>
        <taxon>asterids</taxon>
        <taxon>campanulids</taxon>
        <taxon>Asterales</taxon>
        <taxon>Asteraceae</taxon>
        <taxon>Asteroideae</taxon>
        <taxon>Anthemideae</taxon>
        <taxon>Artemisiinae</taxon>
        <taxon>Artemisia</taxon>
    </lineage>
</organism>
<dbReference type="Proteomes" id="UP000245207">
    <property type="component" value="Unassembled WGS sequence"/>
</dbReference>
<accession>A0A2U1L1Z1</accession>
<name>A0A2U1L1Z1_ARTAN</name>
<evidence type="ECO:0000313" key="2">
    <source>
        <dbReference type="Proteomes" id="UP000245207"/>
    </source>
</evidence>
<dbReference type="PANTHER" id="PTHR45786">
    <property type="entry name" value="DNA BINDING PROTEIN-LIKE"/>
    <property type="match status" value="1"/>
</dbReference>
<proteinExistence type="predicted"/>
<dbReference type="STRING" id="35608.A0A2U1L1Z1"/>